<dbReference type="EnsemblMetazoa" id="HelroT172880">
    <property type="protein sequence ID" value="HelroP172880"/>
    <property type="gene ID" value="HelroG172880"/>
</dbReference>
<name>T1F622_HELRO</name>
<accession>T1F622</accession>
<dbReference type="KEGG" id="hro:HELRODRAFT_172880"/>
<reference evidence="4" key="1">
    <citation type="submission" date="2012-12" db="EMBL/GenBank/DDBJ databases">
        <authorList>
            <person name="Hellsten U."/>
            <person name="Grimwood J."/>
            <person name="Chapman J.A."/>
            <person name="Shapiro H."/>
            <person name="Aerts A."/>
            <person name="Otillar R.P."/>
            <person name="Terry A.Y."/>
            <person name="Boore J.L."/>
            <person name="Simakov O."/>
            <person name="Marletaz F."/>
            <person name="Cho S.-J."/>
            <person name="Edsinger-Gonzales E."/>
            <person name="Havlak P."/>
            <person name="Kuo D.-H."/>
            <person name="Larsson T."/>
            <person name="Lv J."/>
            <person name="Arendt D."/>
            <person name="Savage R."/>
            <person name="Osoegawa K."/>
            <person name="de Jong P."/>
            <person name="Lindberg D.R."/>
            <person name="Seaver E.C."/>
            <person name="Weisblat D.A."/>
            <person name="Putnam N.H."/>
            <person name="Grigoriev I.V."/>
            <person name="Rokhsar D.S."/>
        </authorList>
    </citation>
    <scope>NUCLEOTIDE SEQUENCE</scope>
</reference>
<evidence type="ECO:0000256" key="1">
    <source>
        <dbReference type="SAM" id="MobiDB-lite"/>
    </source>
</evidence>
<feature type="compositionally biased region" description="Acidic residues" evidence="1">
    <location>
        <begin position="13"/>
        <end position="41"/>
    </location>
</feature>
<dbReference type="RefSeq" id="XP_009017793.1">
    <property type="nucleotide sequence ID" value="XM_009019545.1"/>
</dbReference>
<dbReference type="CTD" id="20204271"/>
<reference evidence="2 4" key="2">
    <citation type="journal article" date="2013" name="Nature">
        <title>Insights into bilaterian evolution from three spiralian genomes.</title>
        <authorList>
            <person name="Simakov O."/>
            <person name="Marletaz F."/>
            <person name="Cho S.J."/>
            <person name="Edsinger-Gonzales E."/>
            <person name="Havlak P."/>
            <person name="Hellsten U."/>
            <person name="Kuo D.H."/>
            <person name="Larsson T."/>
            <person name="Lv J."/>
            <person name="Arendt D."/>
            <person name="Savage R."/>
            <person name="Osoegawa K."/>
            <person name="de Jong P."/>
            <person name="Grimwood J."/>
            <person name="Chapman J.A."/>
            <person name="Shapiro H."/>
            <person name="Aerts A."/>
            <person name="Otillar R.P."/>
            <person name="Terry A.Y."/>
            <person name="Boore J.L."/>
            <person name="Grigoriev I.V."/>
            <person name="Lindberg D.R."/>
            <person name="Seaver E.C."/>
            <person name="Weisblat D.A."/>
            <person name="Putnam N.H."/>
            <person name="Rokhsar D.S."/>
        </authorList>
    </citation>
    <scope>NUCLEOTIDE SEQUENCE</scope>
</reference>
<organism evidence="3 4">
    <name type="scientific">Helobdella robusta</name>
    <name type="common">Californian leech</name>
    <dbReference type="NCBI Taxonomy" id="6412"/>
    <lineage>
        <taxon>Eukaryota</taxon>
        <taxon>Metazoa</taxon>
        <taxon>Spiralia</taxon>
        <taxon>Lophotrochozoa</taxon>
        <taxon>Annelida</taxon>
        <taxon>Clitellata</taxon>
        <taxon>Hirudinea</taxon>
        <taxon>Rhynchobdellida</taxon>
        <taxon>Glossiphoniidae</taxon>
        <taxon>Helobdella</taxon>
    </lineage>
</organism>
<evidence type="ECO:0000313" key="3">
    <source>
        <dbReference type="EnsemblMetazoa" id="HelroP172880"/>
    </source>
</evidence>
<evidence type="ECO:0000313" key="4">
    <source>
        <dbReference type="Proteomes" id="UP000015101"/>
    </source>
</evidence>
<dbReference type="InParanoid" id="T1F622"/>
<dbReference type="EMBL" id="AMQM01004391">
    <property type="status" value="NOT_ANNOTATED_CDS"/>
    <property type="molecule type" value="Genomic_DNA"/>
</dbReference>
<dbReference type="HOGENOM" id="CLU_1534222_0_0_1"/>
<evidence type="ECO:0000313" key="2">
    <source>
        <dbReference type="EMBL" id="ESO03857.1"/>
    </source>
</evidence>
<gene>
    <name evidence="3" type="primary">20204271</name>
    <name evidence="2" type="ORF">HELRODRAFT_172880</name>
</gene>
<dbReference type="AlphaFoldDB" id="T1F622"/>
<dbReference type="EMBL" id="KB096551">
    <property type="protein sequence ID" value="ESO03857.1"/>
    <property type="molecule type" value="Genomic_DNA"/>
</dbReference>
<reference evidence="3" key="3">
    <citation type="submission" date="2015-06" db="UniProtKB">
        <authorList>
            <consortium name="EnsemblMetazoa"/>
        </authorList>
    </citation>
    <scope>IDENTIFICATION</scope>
</reference>
<feature type="region of interest" description="Disordered" evidence="1">
    <location>
        <begin position="7"/>
        <end position="45"/>
    </location>
</feature>
<keyword evidence="4" id="KW-1185">Reference proteome</keyword>
<dbReference type="EMBL" id="AMQM01004390">
    <property type="status" value="NOT_ANNOTATED_CDS"/>
    <property type="molecule type" value="Genomic_DNA"/>
</dbReference>
<dbReference type="Proteomes" id="UP000015101">
    <property type="component" value="Unassembled WGS sequence"/>
</dbReference>
<proteinExistence type="predicted"/>
<protein>
    <submittedName>
        <fullName evidence="2 3">Uncharacterized protein</fullName>
    </submittedName>
</protein>
<sequence length="175" mass="20207">MIILIVITHQKDEDEEEEEDEEDDDNNDDDDENEDDDDDESDNKTYICGSSNVSVMCRLCFIMCSPGSNLVSAELQIHKMHQAVMFPCAHFVDPRLSHYDERLTHSISEIYRHANSGKYLHNLQLPGRNISSCATTRVSKKFPADQSVMITLQSRGMCLMYEFKCPRVKIYFELE</sequence>
<dbReference type="GeneID" id="20204271"/>